<gene>
    <name evidence="1" type="ORF">SFRICE_017266</name>
</gene>
<evidence type="ECO:0000313" key="1">
    <source>
        <dbReference type="EMBL" id="SOQ55932.1"/>
    </source>
</evidence>
<protein>
    <submittedName>
        <fullName evidence="1">SFRICE_017266</fullName>
    </submittedName>
</protein>
<dbReference type="EMBL" id="ODYU01010669">
    <property type="protein sequence ID" value="SOQ55932.1"/>
    <property type="molecule type" value="Genomic_DNA"/>
</dbReference>
<dbReference type="AlphaFoldDB" id="A0A2H1WSI2"/>
<name>A0A2H1WSI2_SPOFR</name>
<organism evidence="1">
    <name type="scientific">Spodoptera frugiperda</name>
    <name type="common">Fall armyworm</name>
    <dbReference type="NCBI Taxonomy" id="7108"/>
    <lineage>
        <taxon>Eukaryota</taxon>
        <taxon>Metazoa</taxon>
        <taxon>Ecdysozoa</taxon>
        <taxon>Arthropoda</taxon>
        <taxon>Hexapoda</taxon>
        <taxon>Insecta</taxon>
        <taxon>Pterygota</taxon>
        <taxon>Neoptera</taxon>
        <taxon>Endopterygota</taxon>
        <taxon>Lepidoptera</taxon>
        <taxon>Glossata</taxon>
        <taxon>Ditrysia</taxon>
        <taxon>Noctuoidea</taxon>
        <taxon>Noctuidae</taxon>
        <taxon>Amphipyrinae</taxon>
        <taxon>Spodoptera</taxon>
    </lineage>
</organism>
<accession>A0A2H1WSI2</accession>
<sequence length="216" mass="23348">MLQFARYECGAFRDVLTRRHPRTRHPTPARSAATLLTPRFPTLTTQPVYQLSANNAPSLRATGASFPPGAARGVQIDKHNIVSAGRARGRGMQGARVAGGARLALTRLSVVAHNGGVRAPQEVNDSIACSQKALNETHNPALSNITTVVWPRARLVASDGGQPMMEAMEYIHKQPSQLNLEHNLKTSSRRSIYHKVHISVGVAFTSSENGQATSKD</sequence>
<proteinExistence type="predicted"/>
<reference evidence="1" key="1">
    <citation type="submission" date="2016-07" db="EMBL/GenBank/DDBJ databases">
        <authorList>
            <person name="Bretaudeau A."/>
        </authorList>
    </citation>
    <scope>NUCLEOTIDE SEQUENCE</scope>
    <source>
        <strain evidence="1">Rice</strain>
        <tissue evidence="1">Whole body</tissue>
    </source>
</reference>